<comment type="pathway">
    <text evidence="3">Carbohydrate degradation; glycolysis; D-glyceraldehyde 3-phosphate and glycerone phosphate from D-glucose: step 4/4.</text>
</comment>
<evidence type="ECO:0000313" key="5">
    <source>
        <dbReference type="Proteomes" id="UP001271007"/>
    </source>
</evidence>
<gene>
    <name evidence="4" type="ORF">LTR09_004798</name>
</gene>
<organism evidence="4 5">
    <name type="scientific">Extremus antarcticus</name>
    <dbReference type="NCBI Taxonomy" id="702011"/>
    <lineage>
        <taxon>Eukaryota</taxon>
        <taxon>Fungi</taxon>
        <taxon>Dikarya</taxon>
        <taxon>Ascomycota</taxon>
        <taxon>Pezizomycotina</taxon>
        <taxon>Dothideomycetes</taxon>
        <taxon>Dothideomycetidae</taxon>
        <taxon>Mycosphaerellales</taxon>
        <taxon>Extremaceae</taxon>
        <taxon>Extremus</taxon>
    </lineage>
</organism>
<dbReference type="CDD" id="cd00947">
    <property type="entry name" value="TBP_aldolase_IIB"/>
    <property type="match status" value="1"/>
</dbReference>
<dbReference type="SUPFAM" id="SSF51569">
    <property type="entry name" value="Aldolase"/>
    <property type="match status" value="1"/>
</dbReference>
<keyword evidence="3" id="KW-0324">Glycolysis</keyword>
<comment type="similarity">
    <text evidence="3">Belongs to the class II fructose-bisphosphate aldolase family.</text>
</comment>
<comment type="function">
    <text evidence="3">Catalyzes the aldol condensation of dihydroxyacetone phosphate (DHAP or glycerone-phosphate) with glyceraldehyde 3-phosphate (G3P) to form fructose 1,6-bisphosphate (FBP) in gluconeogenesis and the reverse reaction in glycolysis.</text>
</comment>
<name>A0AAJ0DHK1_9PEZI</name>
<dbReference type="Proteomes" id="UP001271007">
    <property type="component" value="Unassembled WGS sequence"/>
</dbReference>
<comment type="catalytic activity">
    <reaction evidence="3">
        <text>beta-D-fructose 1,6-bisphosphate = D-glyceraldehyde 3-phosphate + dihydroxyacetone phosphate</text>
        <dbReference type="Rhea" id="RHEA:14729"/>
        <dbReference type="ChEBI" id="CHEBI:32966"/>
        <dbReference type="ChEBI" id="CHEBI:57642"/>
        <dbReference type="ChEBI" id="CHEBI:59776"/>
        <dbReference type="EC" id="4.1.2.13"/>
    </reaction>
</comment>
<feature type="active site" description="Proton donor" evidence="1">
    <location>
        <position position="85"/>
    </location>
</feature>
<evidence type="ECO:0000256" key="1">
    <source>
        <dbReference type="PIRSR" id="PIRSR001359-1"/>
    </source>
</evidence>
<dbReference type="InterPro" id="IPR050246">
    <property type="entry name" value="Class_II_FBP_aldolase"/>
</dbReference>
<feature type="binding site" evidence="2">
    <location>
        <position position="222"/>
    </location>
    <ligand>
        <name>Zn(2+)</name>
        <dbReference type="ChEBI" id="CHEBI:29105"/>
        <label>1</label>
        <note>catalytic</note>
    </ligand>
</feature>
<protein>
    <recommendedName>
        <fullName evidence="3">Fructose-bisphosphate aldolase</fullName>
        <shortName evidence="3">FBP aldolase</shortName>
        <ecNumber evidence="3">4.1.2.13</ecNumber>
    </recommendedName>
</protein>
<dbReference type="AlphaFoldDB" id="A0AAJ0DHK1"/>
<dbReference type="EC" id="4.1.2.13" evidence="3"/>
<dbReference type="EMBL" id="JAWDJX010000013">
    <property type="protein sequence ID" value="KAK3054022.1"/>
    <property type="molecule type" value="Genomic_DNA"/>
</dbReference>
<dbReference type="PIRSF" id="PIRSF001359">
    <property type="entry name" value="F_bP_aldolase_II"/>
    <property type="match status" value="1"/>
</dbReference>
<keyword evidence="2 3" id="KW-0862">Zinc</keyword>
<dbReference type="InterPro" id="IPR013785">
    <property type="entry name" value="Aldolase_TIM"/>
</dbReference>
<feature type="binding site" evidence="2">
    <location>
        <position position="144"/>
    </location>
    <ligand>
        <name>Zn(2+)</name>
        <dbReference type="ChEBI" id="CHEBI:29105"/>
        <label>2</label>
    </ligand>
</feature>
<dbReference type="GO" id="GO:0006096">
    <property type="term" value="P:glycolytic process"/>
    <property type="evidence" value="ECO:0007669"/>
    <property type="project" value="UniProtKB-KW"/>
</dbReference>
<feature type="binding site" evidence="2">
    <location>
        <position position="190"/>
    </location>
    <ligand>
        <name>Zn(2+)</name>
        <dbReference type="ChEBI" id="CHEBI:29105"/>
        <label>1</label>
        <note>catalytic</note>
    </ligand>
</feature>
<dbReference type="InterPro" id="IPR000771">
    <property type="entry name" value="FBA_II"/>
</dbReference>
<keyword evidence="5" id="KW-1185">Reference proteome</keyword>
<feature type="binding site" evidence="2">
    <location>
        <position position="114"/>
    </location>
    <ligand>
        <name>Zn(2+)</name>
        <dbReference type="ChEBI" id="CHEBI:29105"/>
        <label>2</label>
    </ligand>
</feature>
<sequence>MALQKLSSNRAVKMLNAAREGQYGVLGVVTYNMETLVACIRAAEAKKSPIQILLFPWAYKYSPLFIDFVAHACRSATVPVTLHMDHAQDPEVIKKVALIKAEDGTPAFDSIMVDMSHYEKEENLAKTKELVALCHEQGIATEAEPGRIEGGEDGVADTADLEGMMTTAEEVDDFIATGIDFLAPAFGNVHGEYGGVENIKLDYERLEAIQKKSEGRVQIVLHGTNGFPPDIMKKCIKLGVTRVNVNKLVMDPYFDYTKEHTGKKPLTTAMDEGTDLIQKMCEEWMDHIGSSGKA</sequence>
<dbReference type="PANTHER" id="PTHR30304:SF0">
    <property type="entry name" value="D-TAGATOSE-1,6-BISPHOSPHATE ALDOLASE SUBUNIT GATY-RELATED"/>
    <property type="match status" value="1"/>
</dbReference>
<dbReference type="Gene3D" id="3.20.20.70">
    <property type="entry name" value="Aldolase class I"/>
    <property type="match status" value="1"/>
</dbReference>
<dbReference type="GO" id="GO:0008270">
    <property type="term" value="F:zinc ion binding"/>
    <property type="evidence" value="ECO:0007669"/>
    <property type="project" value="UniProtKB-UniRule"/>
</dbReference>
<dbReference type="PANTHER" id="PTHR30304">
    <property type="entry name" value="D-TAGATOSE-1,6-BISPHOSPHATE ALDOLASE"/>
    <property type="match status" value="1"/>
</dbReference>
<reference evidence="4" key="1">
    <citation type="submission" date="2023-04" db="EMBL/GenBank/DDBJ databases">
        <title>Black Yeasts Isolated from many extreme environments.</title>
        <authorList>
            <person name="Coleine C."/>
            <person name="Stajich J.E."/>
            <person name="Selbmann L."/>
        </authorList>
    </citation>
    <scope>NUCLEOTIDE SEQUENCE</scope>
    <source>
        <strain evidence="4">CCFEE 5312</strain>
    </source>
</reference>
<evidence type="ECO:0000256" key="2">
    <source>
        <dbReference type="PIRSR" id="PIRSR001359-3"/>
    </source>
</evidence>
<keyword evidence="2 3" id="KW-0479">Metal-binding</keyword>
<comment type="cofactor">
    <cofactor evidence="2 3">
        <name>Zn(2+)</name>
        <dbReference type="ChEBI" id="CHEBI:29105"/>
    </cofactor>
    <text evidence="2 3">Binds 2 Zn(2+) ions per subunit. One is catalytic and the other provides a structural contribution.</text>
</comment>
<keyword evidence="3" id="KW-0456">Lyase</keyword>
<dbReference type="GO" id="GO:0004332">
    <property type="term" value="F:fructose-bisphosphate aldolase activity"/>
    <property type="evidence" value="ECO:0007669"/>
    <property type="project" value="UniProtKB-EC"/>
</dbReference>
<comment type="caution">
    <text evidence="4">The sequence shown here is derived from an EMBL/GenBank/DDBJ whole genome shotgun (WGS) entry which is preliminary data.</text>
</comment>
<evidence type="ECO:0000256" key="3">
    <source>
        <dbReference type="RuleBase" id="RU366023"/>
    </source>
</evidence>
<accession>A0AAJ0DHK1</accession>
<feature type="binding site" evidence="2">
    <location>
        <position position="86"/>
    </location>
    <ligand>
        <name>Zn(2+)</name>
        <dbReference type="ChEBI" id="CHEBI:29105"/>
        <label>1</label>
        <note>catalytic</note>
    </ligand>
</feature>
<dbReference type="Pfam" id="PF01116">
    <property type="entry name" value="F_bP_aldolase"/>
    <property type="match status" value="1"/>
</dbReference>
<evidence type="ECO:0000313" key="4">
    <source>
        <dbReference type="EMBL" id="KAK3054022.1"/>
    </source>
</evidence>
<proteinExistence type="inferred from homology"/>